<feature type="compositionally biased region" description="Polar residues" evidence="1">
    <location>
        <begin position="11"/>
        <end position="35"/>
    </location>
</feature>
<feature type="compositionally biased region" description="Polar residues" evidence="1">
    <location>
        <begin position="269"/>
        <end position="288"/>
    </location>
</feature>
<protein>
    <submittedName>
        <fullName evidence="2">Uncharacterized protein</fullName>
    </submittedName>
</protein>
<gene>
    <name evidence="2" type="ORF">F5891DRAFT_1197230</name>
</gene>
<evidence type="ECO:0000313" key="2">
    <source>
        <dbReference type="EMBL" id="KAG1891933.1"/>
    </source>
</evidence>
<feature type="region of interest" description="Disordered" evidence="1">
    <location>
        <begin position="269"/>
        <end position="290"/>
    </location>
</feature>
<dbReference type="Proteomes" id="UP001195769">
    <property type="component" value="Unassembled WGS sequence"/>
</dbReference>
<name>A0AAD4DU14_9AGAM</name>
<dbReference type="AlphaFoldDB" id="A0AAD4DU14"/>
<dbReference type="EMBL" id="JABBWK010000117">
    <property type="protein sequence ID" value="KAG1891933.1"/>
    <property type="molecule type" value="Genomic_DNA"/>
</dbReference>
<dbReference type="RefSeq" id="XP_041218409.1">
    <property type="nucleotide sequence ID" value="XM_041368444.1"/>
</dbReference>
<comment type="caution">
    <text evidence="2">The sequence shown here is derived from an EMBL/GenBank/DDBJ whole genome shotgun (WGS) entry which is preliminary data.</text>
</comment>
<evidence type="ECO:0000256" key="1">
    <source>
        <dbReference type="SAM" id="MobiDB-lite"/>
    </source>
</evidence>
<proteinExistence type="predicted"/>
<accession>A0AAD4DU14</accession>
<evidence type="ECO:0000313" key="3">
    <source>
        <dbReference type="Proteomes" id="UP001195769"/>
    </source>
</evidence>
<feature type="compositionally biased region" description="Pro residues" evidence="1">
    <location>
        <begin position="37"/>
        <end position="46"/>
    </location>
</feature>
<dbReference type="GeneID" id="64662742"/>
<reference evidence="2" key="1">
    <citation type="journal article" date="2020" name="New Phytol.">
        <title>Comparative genomics reveals dynamic genome evolution in host specialist ectomycorrhizal fungi.</title>
        <authorList>
            <person name="Lofgren L.A."/>
            <person name="Nguyen N.H."/>
            <person name="Vilgalys R."/>
            <person name="Ruytinx J."/>
            <person name="Liao H.L."/>
            <person name="Branco S."/>
            <person name="Kuo A."/>
            <person name="LaButti K."/>
            <person name="Lipzen A."/>
            <person name="Andreopoulos W."/>
            <person name="Pangilinan J."/>
            <person name="Riley R."/>
            <person name="Hundley H."/>
            <person name="Na H."/>
            <person name="Barry K."/>
            <person name="Grigoriev I.V."/>
            <person name="Stajich J.E."/>
            <person name="Kennedy P.G."/>
        </authorList>
    </citation>
    <scope>NUCLEOTIDE SEQUENCE</scope>
    <source>
        <strain evidence="2">FC203</strain>
    </source>
</reference>
<organism evidence="2 3">
    <name type="scientific">Suillus fuscotomentosus</name>
    <dbReference type="NCBI Taxonomy" id="1912939"/>
    <lineage>
        <taxon>Eukaryota</taxon>
        <taxon>Fungi</taxon>
        <taxon>Dikarya</taxon>
        <taxon>Basidiomycota</taxon>
        <taxon>Agaricomycotina</taxon>
        <taxon>Agaricomycetes</taxon>
        <taxon>Agaricomycetidae</taxon>
        <taxon>Boletales</taxon>
        <taxon>Suillineae</taxon>
        <taxon>Suillaceae</taxon>
        <taxon>Suillus</taxon>
    </lineage>
</organism>
<keyword evidence="3" id="KW-1185">Reference proteome</keyword>
<sequence length="424" mass="46321">MTHQHLGLNLPGNSNPQATPSSSTLQSNQISTANRPMQPPILPLPPSTQRMGTTVMHARLLELEKEEANGTHPLANAPLIRIPASFADPAAVDRAREAAAAMHNEPKKPTLPELVPGFKANPLDAIIPPKVEDALRQYKYVPYLAITPAARLHAARNGDKAFSFNTQGNLVAKEPWKSISPFTTAPTMGQPSYLIIRLFLSSHPPTDEKLRKNMILHTTQAVARISLATQLIPPHTSTSPLKCSAPGKLLYRATQSLCKKAELWPQLQPQQRADTLSQQPTESTTASIGSALLPARLEPTAPTSMDAASAERLVMELAAAPSEPDPRLVITPLIVDWDFAMVLMLGYKAPHRTLVYFKNHTSSQLDPSFIDLYIASEQATGCYSQGYTPHELELLIGPFQSLPLGLVPKPHSSKFRLVQDLLYP</sequence>
<feature type="region of interest" description="Disordered" evidence="1">
    <location>
        <begin position="1"/>
        <end position="49"/>
    </location>
</feature>